<feature type="transmembrane region" description="Helical" evidence="1">
    <location>
        <begin position="6"/>
        <end position="27"/>
    </location>
</feature>
<keyword evidence="1" id="KW-0812">Transmembrane</keyword>
<gene>
    <name evidence="2" type="ORF">JKL49_08525</name>
</gene>
<comment type="caution">
    <text evidence="2">The sequence shown here is derived from an EMBL/GenBank/DDBJ whole genome shotgun (WGS) entry which is preliminary data.</text>
</comment>
<protein>
    <submittedName>
        <fullName evidence="2">Uncharacterized protein</fullName>
    </submittedName>
</protein>
<dbReference type="Proteomes" id="UP000622580">
    <property type="component" value="Unassembled WGS sequence"/>
</dbReference>
<organism evidence="2 3">
    <name type="scientific">Phenylobacterium glaciei</name>
    <dbReference type="NCBI Taxonomy" id="2803784"/>
    <lineage>
        <taxon>Bacteria</taxon>
        <taxon>Pseudomonadati</taxon>
        <taxon>Pseudomonadota</taxon>
        <taxon>Alphaproteobacteria</taxon>
        <taxon>Caulobacterales</taxon>
        <taxon>Caulobacteraceae</taxon>
        <taxon>Phenylobacterium</taxon>
    </lineage>
</organism>
<proteinExistence type="predicted"/>
<keyword evidence="1" id="KW-0472">Membrane</keyword>
<keyword evidence="1" id="KW-1133">Transmembrane helix</keyword>
<name>A0A941HV64_9CAUL</name>
<evidence type="ECO:0000256" key="1">
    <source>
        <dbReference type="SAM" id="Phobius"/>
    </source>
</evidence>
<dbReference type="AlphaFoldDB" id="A0A941HV64"/>
<keyword evidence="3" id="KW-1185">Reference proteome</keyword>
<dbReference type="EMBL" id="JAGSGD010000001">
    <property type="protein sequence ID" value="MBR7619429.1"/>
    <property type="molecule type" value="Genomic_DNA"/>
</dbReference>
<sequence length="85" mass="9086">MSEHVFFISISLVLGTILGVFAMRYFAIVAQARARVAEDNAYRLTAEKAVAAQAQTATALDAMSATLADVHARLASVEKMLKDVG</sequence>
<evidence type="ECO:0000313" key="3">
    <source>
        <dbReference type="Proteomes" id="UP000622580"/>
    </source>
</evidence>
<evidence type="ECO:0000313" key="2">
    <source>
        <dbReference type="EMBL" id="MBR7619429.1"/>
    </source>
</evidence>
<reference evidence="2" key="1">
    <citation type="submission" date="2021-04" db="EMBL/GenBank/DDBJ databases">
        <title>Draft genome assembly of strain Phenylobacterium sp. 20VBR1 using MiniION and Illumina platforms.</title>
        <authorList>
            <person name="Thomas F.A."/>
            <person name="Krishnan K.P."/>
            <person name="Sinha R.K."/>
        </authorList>
    </citation>
    <scope>NUCLEOTIDE SEQUENCE</scope>
    <source>
        <strain evidence="2">20VBR1</strain>
    </source>
</reference>
<accession>A0A941HV64</accession>
<dbReference type="RefSeq" id="WP_215339783.1">
    <property type="nucleotide sequence ID" value="NZ_JAGSGD010000001.1"/>
</dbReference>